<evidence type="ECO:0000259" key="3">
    <source>
        <dbReference type="Pfam" id="PF24883"/>
    </source>
</evidence>
<protein>
    <recommendedName>
        <fullName evidence="3">Nephrocystin 3-like N-terminal domain-containing protein</fullName>
    </recommendedName>
</protein>
<dbReference type="PANTHER" id="PTHR40619:SF3">
    <property type="entry name" value="FUNGAL STAND N-TERMINAL GOODBYE DOMAIN-CONTAINING PROTEIN"/>
    <property type="match status" value="1"/>
</dbReference>
<feature type="domain" description="Nephrocystin 3-like N-terminal" evidence="3">
    <location>
        <begin position="507"/>
        <end position="647"/>
    </location>
</feature>
<dbReference type="Proteomes" id="UP001305414">
    <property type="component" value="Unassembled WGS sequence"/>
</dbReference>
<dbReference type="EMBL" id="JAWHQM010000099">
    <property type="protein sequence ID" value="KAK5637229.1"/>
    <property type="molecule type" value="Genomic_DNA"/>
</dbReference>
<comment type="caution">
    <text evidence="4">The sequence shown here is derived from an EMBL/GenBank/DDBJ whole genome shotgun (WGS) entry which is preliminary data.</text>
</comment>
<feature type="compositionally biased region" description="Polar residues" evidence="2">
    <location>
        <begin position="669"/>
        <end position="680"/>
    </location>
</feature>
<evidence type="ECO:0000313" key="4">
    <source>
        <dbReference type="EMBL" id="KAK5637229.1"/>
    </source>
</evidence>
<dbReference type="InterPro" id="IPR056884">
    <property type="entry name" value="NPHP3-like_N"/>
</dbReference>
<name>A0AAN7V4S1_9PEZI</name>
<dbReference type="PANTHER" id="PTHR40619">
    <property type="entry name" value="FUNGAL STAND N-TERMINAL GOODBYE DOMAIN-CONTAINING PROTEIN"/>
    <property type="match status" value="1"/>
</dbReference>
<dbReference type="Pfam" id="PF24883">
    <property type="entry name" value="NPHP3_N"/>
    <property type="match status" value="1"/>
</dbReference>
<feature type="compositionally biased region" description="Basic and acidic residues" evidence="2">
    <location>
        <begin position="683"/>
        <end position="697"/>
    </location>
</feature>
<evidence type="ECO:0000256" key="2">
    <source>
        <dbReference type="SAM" id="MobiDB-lite"/>
    </source>
</evidence>
<dbReference type="AlphaFoldDB" id="A0AAN7V4S1"/>
<accession>A0AAN7V4S1</accession>
<organism evidence="4 5">
    <name type="scientific">Xylaria bambusicola</name>
    <dbReference type="NCBI Taxonomy" id="326684"/>
    <lineage>
        <taxon>Eukaryota</taxon>
        <taxon>Fungi</taxon>
        <taxon>Dikarya</taxon>
        <taxon>Ascomycota</taxon>
        <taxon>Pezizomycotina</taxon>
        <taxon>Sordariomycetes</taxon>
        <taxon>Xylariomycetidae</taxon>
        <taxon>Xylariales</taxon>
        <taxon>Xylariaceae</taxon>
        <taxon>Xylaria</taxon>
    </lineage>
</organism>
<evidence type="ECO:0000256" key="1">
    <source>
        <dbReference type="ARBA" id="ARBA00022737"/>
    </source>
</evidence>
<keyword evidence="5" id="KW-1185">Reference proteome</keyword>
<feature type="region of interest" description="Disordered" evidence="2">
    <location>
        <begin position="669"/>
        <end position="697"/>
    </location>
</feature>
<evidence type="ECO:0000313" key="5">
    <source>
        <dbReference type="Proteomes" id="UP001305414"/>
    </source>
</evidence>
<keyword evidence="1" id="KW-0677">Repeat</keyword>
<sequence>MFGAGGSAESTSSICLHSPAVDFINTRLPKYHPIFEHPDAVYDEDMNKFVIKISDKTGALDYSPMALVTGPSEAVTVFSNAALAQVQVPINSSQAALLQLPRQITTRQLPPDVVAMKFWQPIWPKAIACLEETAEAAGRIEKGFSIRNANTWEDIKTVLDQARMKYDGLRRDGRWDHGCIARLIGHGRRVGETVATPVQQIIKLVPSHPVATPVLGAVDLLMKAWKEAAKVREEVTSTFDENTMTSLFADLDLYLDMYPDDQNVVNSSVKLLVAIFKATEGAIGFYTSWRVSRIGRSIFEGEEYLKSFRDSLKQIKVAADELDRESVKSFQHGQNKSKFFSMNYESDLGLIGINRILSLLGDHEYQKIISKLLFPEGLRPAFDTALTPWSLTDALPHSKKHFGPEVISIYSMESRAPTPEPETQLGLERTCPPQGPFDILCSSNVDEQDMEAVIDRAGGFPDEDRGHAEQVINMPVFRDWVVYRGSSRLLVHGDYDPNDYPEISPLSALCVTLVKALRTRPGFVGLAFFCGQHVGQRHDHQTGPRGLMREFVVQMLRQSPSACLDTLGSSRSLSEIENSDLNQLIQLFPSLVRKLPTSTTLVVIIDQVYVYEQREYCEGLCKVINMLVKLAEDEELIRNPIKILLTSPTETRTRELYEVFRNQNSILSMRSMPNTGQGPSKSAVDKKIEELGRASNS</sequence>
<proteinExistence type="predicted"/>
<gene>
    <name evidence="4" type="ORF">RRF57_012942</name>
</gene>
<reference evidence="4 5" key="1">
    <citation type="submission" date="2023-10" db="EMBL/GenBank/DDBJ databases">
        <title>Draft genome sequence of Xylaria bambusicola isolate GMP-LS, the root and basal stem rot pathogen of sugarcane in Indonesia.</title>
        <authorList>
            <person name="Selvaraj P."/>
            <person name="Muralishankar V."/>
            <person name="Muruganantham S."/>
            <person name="Sp S."/>
            <person name="Haryani S."/>
            <person name="Lau K.J.X."/>
            <person name="Naqvi N.I."/>
        </authorList>
    </citation>
    <scope>NUCLEOTIDE SEQUENCE [LARGE SCALE GENOMIC DNA]</scope>
    <source>
        <strain evidence="4">GMP-LS</strain>
    </source>
</reference>